<dbReference type="STRING" id="29422.Lbru_1321"/>
<keyword evidence="4 8" id="KW-0812">Transmembrane</keyword>
<evidence type="ECO:0000256" key="6">
    <source>
        <dbReference type="ARBA" id="ARBA00023065"/>
    </source>
</evidence>
<dbReference type="AlphaFoldDB" id="A0A0W0SNA1"/>
<comment type="similarity">
    <text evidence="2">Belongs to the V-ATPase 116 kDa subunit family.</text>
</comment>
<dbReference type="OrthoDB" id="9803814at2"/>
<dbReference type="GO" id="GO:0016471">
    <property type="term" value="C:vacuolar proton-transporting V-type ATPase complex"/>
    <property type="evidence" value="ECO:0007669"/>
    <property type="project" value="TreeGrafter"/>
</dbReference>
<dbReference type="RefSeq" id="WP_058441404.1">
    <property type="nucleotide sequence ID" value="NZ_CAAAHU010000028.1"/>
</dbReference>
<accession>A0A0W0SNA1</accession>
<gene>
    <name evidence="9" type="ORF">Lbru_1321</name>
</gene>
<organism evidence="9 10">
    <name type="scientific">Legionella brunensis</name>
    <dbReference type="NCBI Taxonomy" id="29422"/>
    <lineage>
        <taxon>Bacteria</taxon>
        <taxon>Pseudomonadati</taxon>
        <taxon>Pseudomonadota</taxon>
        <taxon>Gammaproteobacteria</taxon>
        <taxon>Legionellales</taxon>
        <taxon>Legionellaceae</taxon>
        <taxon>Legionella</taxon>
    </lineage>
</organism>
<dbReference type="GO" id="GO:0033179">
    <property type="term" value="C:proton-transporting V-type ATPase, V0 domain"/>
    <property type="evidence" value="ECO:0007669"/>
    <property type="project" value="InterPro"/>
</dbReference>
<dbReference type="Pfam" id="PF01496">
    <property type="entry name" value="V_ATPase_I"/>
    <property type="match status" value="2"/>
</dbReference>
<reference evidence="9 10" key="1">
    <citation type="submission" date="2015-11" db="EMBL/GenBank/DDBJ databases">
        <title>Genomic analysis of 38 Legionella species identifies large and diverse effector repertoires.</title>
        <authorList>
            <person name="Burstein D."/>
            <person name="Amaro F."/>
            <person name="Zusman T."/>
            <person name="Lifshitz Z."/>
            <person name="Cohen O."/>
            <person name="Gilbert J.A."/>
            <person name="Pupko T."/>
            <person name="Shuman H.A."/>
            <person name="Segal G."/>
        </authorList>
    </citation>
    <scope>NUCLEOTIDE SEQUENCE [LARGE SCALE GENOMIC DNA]</scope>
    <source>
        <strain evidence="9 10">ATCC 43878</strain>
    </source>
</reference>
<feature type="transmembrane region" description="Helical" evidence="8">
    <location>
        <begin position="536"/>
        <end position="560"/>
    </location>
</feature>
<keyword evidence="7 8" id="KW-0472">Membrane</keyword>
<feature type="transmembrane region" description="Helical" evidence="8">
    <location>
        <begin position="394"/>
        <end position="415"/>
    </location>
</feature>
<dbReference type="GO" id="GO:0007035">
    <property type="term" value="P:vacuolar acidification"/>
    <property type="evidence" value="ECO:0007669"/>
    <property type="project" value="TreeGrafter"/>
</dbReference>
<dbReference type="InterPro" id="IPR002490">
    <property type="entry name" value="V-ATPase_116kDa_su"/>
</dbReference>
<keyword evidence="10" id="KW-1185">Reference proteome</keyword>
<comment type="caution">
    <text evidence="9">The sequence shown here is derived from an EMBL/GenBank/DDBJ whole genome shotgun (WGS) entry which is preliminary data.</text>
</comment>
<evidence type="ECO:0000256" key="5">
    <source>
        <dbReference type="ARBA" id="ARBA00022989"/>
    </source>
</evidence>
<feature type="transmembrane region" description="Helical" evidence="8">
    <location>
        <begin position="453"/>
        <end position="471"/>
    </location>
</feature>
<evidence type="ECO:0000256" key="7">
    <source>
        <dbReference type="ARBA" id="ARBA00023136"/>
    </source>
</evidence>
<name>A0A0W0SNA1_9GAMM</name>
<feature type="transmembrane region" description="Helical" evidence="8">
    <location>
        <begin position="349"/>
        <end position="374"/>
    </location>
</feature>
<evidence type="ECO:0000256" key="1">
    <source>
        <dbReference type="ARBA" id="ARBA00004141"/>
    </source>
</evidence>
<dbReference type="PATRIC" id="fig|29422.6.peg.1398"/>
<feature type="transmembrane region" description="Helical" evidence="8">
    <location>
        <begin position="427"/>
        <end position="447"/>
    </location>
</feature>
<comment type="subcellular location">
    <subcellularLocation>
        <location evidence="1">Membrane</location>
        <topology evidence="1">Multi-pass membrane protein</topology>
    </subcellularLocation>
</comment>
<keyword evidence="6" id="KW-0406">Ion transport</keyword>
<evidence type="ECO:0000256" key="4">
    <source>
        <dbReference type="ARBA" id="ARBA00022692"/>
    </source>
</evidence>
<evidence type="ECO:0000313" key="10">
    <source>
        <dbReference type="Proteomes" id="UP000054742"/>
    </source>
</evidence>
<keyword evidence="5 8" id="KW-1133">Transmembrane helix</keyword>
<keyword evidence="3" id="KW-0813">Transport</keyword>
<sequence length="593" mass="67936">MSIASFKKISVLGLTRCKEEILNALQELGCLHLISVKSGKPNLIAVSTTLVDNIKNALRYLKDSPEQGRQRLIWKDFNAEELVNKILKNKKAMQECMDRHDFLANRIRELSEWGHFELASEDFNGIKLWFYKINLKDRSIIPEDVPALELYRNHRFIYLVILSKEEPKEDTVSPYRIHTGSVALNFLLDELETIKDQMEDLKVERRNFTRYRYLLSQEVAHFVDRTQFKKASDKTLDKKEFFLLQGWLPDSKLSDIQQFCESKQLGFSIEEPQQDELPPTLLDSPSKAGQEIVKFYQTPGYHSLDPSIIVFFSFSIFFAMILADAGYGIILGLMTLLSWRRLGKNSSFAWLKSFLVSISGFSIIYGVLIGSYWGVPPKPGSFLSALKIIDIHNFNAMMALVLCIGCFHIMIASFMRAWFVNNVYERMQAIGFMLLIMTALLFSVGIIISNSLITRFSIGLFAISLLMIMFFASNERVTNGRTFLLRIFHGLTALTELPSLFGDILSYLRLFALGLAGASLALTFNTMAQNIAQYSWVLAFIVLLLGQTLNFLLCLLSAVIHGLRLNYIEFFKWSIKEDGYNYQPFKKEETPHE</sequence>
<evidence type="ECO:0000256" key="3">
    <source>
        <dbReference type="ARBA" id="ARBA00022448"/>
    </source>
</evidence>
<dbReference type="PANTHER" id="PTHR11629">
    <property type="entry name" value="VACUOLAR PROTON ATPASES"/>
    <property type="match status" value="1"/>
</dbReference>
<dbReference type="GO" id="GO:0046961">
    <property type="term" value="F:proton-transporting ATPase activity, rotational mechanism"/>
    <property type="evidence" value="ECO:0007669"/>
    <property type="project" value="InterPro"/>
</dbReference>
<dbReference type="Proteomes" id="UP000054742">
    <property type="component" value="Unassembled WGS sequence"/>
</dbReference>
<proteinExistence type="inferred from homology"/>
<dbReference type="PANTHER" id="PTHR11629:SF63">
    <property type="entry name" value="V-TYPE PROTON ATPASE SUBUNIT A"/>
    <property type="match status" value="1"/>
</dbReference>
<protein>
    <submittedName>
        <fullName evidence="9">V-type ATP synthase subunit I</fullName>
    </submittedName>
</protein>
<feature type="transmembrane region" description="Helical" evidence="8">
    <location>
        <begin position="308"/>
        <end position="337"/>
    </location>
</feature>
<dbReference type="EMBL" id="LNXV01000009">
    <property type="protein sequence ID" value="KTC84453.1"/>
    <property type="molecule type" value="Genomic_DNA"/>
</dbReference>
<evidence type="ECO:0000313" key="9">
    <source>
        <dbReference type="EMBL" id="KTC84453.1"/>
    </source>
</evidence>
<feature type="transmembrane region" description="Helical" evidence="8">
    <location>
        <begin position="507"/>
        <end position="524"/>
    </location>
</feature>
<dbReference type="GO" id="GO:0051117">
    <property type="term" value="F:ATPase binding"/>
    <property type="evidence" value="ECO:0007669"/>
    <property type="project" value="TreeGrafter"/>
</dbReference>
<evidence type="ECO:0000256" key="2">
    <source>
        <dbReference type="ARBA" id="ARBA00009904"/>
    </source>
</evidence>
<evidence type="ECO:0000256" key="8">
    <source>
        <dbReference type="SAM" id="Phobius"/>
    </source>
</evidence>